<feature type="coiled-coil region" evidence="4">
    <location>
        <begin position="177"/>
        <end position="207"/>
    </location>
</feature>
<sequence length="451" mass="51599">MHSKNYNYIKTVDYKHLSLWDVKRYVEENISFDNSIKLSEVLQPYHVPISKQEMIANDWQIISKISFAGNLFLRDKNDNVSFKGNLNKVDADSLIYSKINIKHGCIYYHSKGAIPFGVSSEYPVYKIDSTRVIGEFLVMVIRSNFFKDILNKKVTGISKARLKPNEFLDTEIPLPSLKRQEEMVSAYKSKLEEAKALELNAQQTQQRMNSNLLEMLGIDKREDGEDNVADNNHYLKLVKYSKISVWGTSLIRNNQHQKDGKYPVMKIKDLCQLGSGGTPSRSCSQYYKGTIPWIKTGEVLNEEIFDTEEHITEEAIANSSAKLYPKGSLIIAMYGQGETRGRTAKMGVDAATNQACAVLYNINNNIVSTDYLWYYLQGCYDDLRSLATGNNQPNLNAGKIKNYDIAIPSIDIQNKIATYIMEQKVFIKELRNKIQDMKEEATKQFENEIFK</sequence>
<evidence type="ECO:0000256" key="3">
    <source>
        <dbReference type="ARBA" id="ARBA00023125"/>
    </source>
</evidence>
<feature type="domain" description="Type I restriction modification DNA specificity" evidence="5">
    <location>
        <begin position="263"/>
        <end position="420"/>
    </location>
</feature>
<dbReference type="Gene3D" id="3.90.220.20">
    <property type="entry name" value="DNA methylase specificity domains"/>
    <property type="match status" value="2"/>
</dbReference>
<keyword evidence="4" id="KW-0175">Coiled coil</keyword>
<protein>
    <submittedName>
        <fullName evidence="6">Restriction endonuclease subunit S</fullName>
    </submittedName>
</protein>
<proteinExistence type="inferred from homology"/>
<comment type="similarity">
    <text evidence="1">Belongs to the type-I restriction system S methylase family.</text>
</comment>
<dbReference type="GO" id="GO:0009307">
    <property type="term" value="P:DNA restriction-modification system"/>
    <property type="evidence" value="ECO:0007669"/>
    <property type="project" value="UniProtKB-KW"/>
</dbReference>
<feature type="coiled-coil region" evidence="4">
    <location>
        <begin position="420"/>
        <end position="447"/>
    </location>
</feature>
<accession>A0A096AA28</accession>
<organism evidence="6 7">
    <name type="scientific">Prevotella bivia DNF00320</name>
    <dbReference type="NCBI Taxonomy" id="1401068"/>
    <lineage>
        <taxon>Bacteria</taxon>
        <taxon>Pseudomonadati</taxon>
        <taxon>Bacteroidota</taxon>
        <taxon>Bacteroidia</taxon>
        <taxon>Bacteroidales</taxon>
        <taxon>Prevotellaceae</taxon>
        <taxon>Prevotella</taxon>
    </lineage>
</organism>
<dbReference type="OrthoDB" id="9816225at2"/>
<dbReference type="CDD" id="cd17287">
    <property type="entry name" value="RMtype1_S_EcoN10ORF171P_TRD2-CR2_like"/>
    <property type="match status" value="1"/>
</dbReference>
<gene>
    <name evidence="6" type="ORF">HMPREF0647_10265</name>
</gene>
<reference evidence="6 7" key="1">
    <citation type="submission" date="2014-07" db="EMBL/GenBank/DDBJ databases">
        <authorList>
            <person name="McCorrison J."/>
            <person name="Sanka R."/>
            <person name="Torralba M."/>
            <person name="Gillis M."/>
            <person name="Haft D.H."/>
            <person name="Methe B."/>
            <person name="Sutton G."/>
            <person name="Nelson K.E."/>
        </authorList>
    </citation>
    <scope>NUCLEOTIDE SEQUENCE [LARGE SCALE GENOMIC DNA]</scope>
    <source>
        <strain evidence="6 7">DNF00320</strain>
    </source>
</reference>
<dbReference type="PANTHER" id="PTHR30408:SF12">
    <property type="entry name" value="TYPE I RESTRICTION ENZYME MJAVIII SPECIFICITY SUBUNIT"/>
    <property type="match status" value="1"/>
</dbReference>
<keyword evidence="6" id="KW-0255">Endonuclease</keyword>
<evidence type="ECO:0000256" key="4">
    <source>
        <dbReference type="SAM" id="Coils"/>
    </source>
</evidence>
<keyword evidence="3" id="KW-0238">DNA-binding</keyword>
<dbReference type="GO" id="GO:0003677">
    <property type="term" value="F:DNA binding"/>
    <property type="evidence" value="ECO:0007669"/>
    <property type="project" value="UniProtKB-KW"/>
</dbReference>
<dbReference type="GO" id="GO:0004519">
    <property type="term" value="F:endonuclease activity"/>
    <property type="evidence" value="ECO:0007669"/>
    <property type="project" value="UniProtKB-KW"/>
</dbReference>
<evidence type="ECO:0000256" key="1">
    <source>
        <dbReference type="ARBA" id="ARBA00010923"/>
    </source>
</evidence>
<evidence type="ECO:0000256" key="2">
    <source>
        <dbReference type="ARBA" id="ARBA00022747"/>
    </source>
</evidence>
<keyword evidence="2" id="KW-0680">Restriction system</keyword>
<dbReference type="PANTHER" id="PTHR30408">
    <property type="entry name" value="TYPE-1 RESTRICTION ENZYME ECOKI SPECIFICITY PROTEIN"/>
    <property type="match status" value="1"/>
</dbReference>
<keyword evidence="6" id="KW-0378">Hydrolase</keyword>
<dbReference type="InterPro" id="IPR044946">
    <property type="entry name" value="Restrct_endonuc_typeI_TRD_sf"/>
</dbReference>
<dbReference type="Proteomes" id="UP000029525">
    <property type="component" value="Unassembled WGS sequence"/>
</dbReference>
<dbReference type="SUPFAM" id="SSF116734">
    <property type="entry name" value="DNA methylase specificity domain"/>
    <property type="match status" value="2"/>
</dbReference>
<evidence type="ECO:0000259" key="5">
    <source>
        <dbReference type="Pfam" id="PF01420"/>
    </source>
</evidence>
<dbReference type="RefSeq" id="WP_036868477.1">
    <property type="nucleotide sequence ID" value="NZ_JRNQ01000094.1"/>
</dbReference>
<keyword evidence="6" id="KW-0540">Nuclease</keyword>
<dbReference type="Pfam" id="PF01420">
    <property type="entry name" value="Methylase_S"/>
    <property type="match status" value="1"/>
</dbReference>
<dbReference type="InterPro" id="IPR000055">
    <property type="entry name" value="Restrct_endonuc_typeI_TRD"/>
</dbReference>
<dbReference type="AlphaFoldDB" id="A0A096AA28"/>
<evidence type="ECO:0000313" key="7">
    <source>
        <dbReference type="Proteomes" id="UP000029525"/>
    </source>
</evidence>
<name>A0A096AA28_9BACT</name>
<comment type="caution">
    <text evidence="6">The sequence shown here is derived from an EMBL/GenBank/DDBJ whole genome shotgun (WGS) entry which is preliminary data.</text>
</comment>
<dbReference type="InterPro" id="IPR052021">
    <property type="entry name" value="Type-I_RS_S_subunit"/>
</dbReference>
<evidence type="ECO:0000313" key="6">
    <source>
        <dbReference type="EMBL" id="KGF43386.1"/>
    </source>
</evidence>
<dbReference type="EMBL" id="JRNQ01000094">
    <property type="protein sequence ID" value="KGF43386.1"/>
    <property type="molecule type" value="Genomic_DNA"/>
</dbReference>